<evidence type="ECO:0000313" key="1">
    <source>
        <dbReference type="EMBL" id="KAK8862847.1"/>
    </source>
</evidence>
<keyword evidence="2" id="KW-1185">Reference proteome</keyword>
<reference evidence="1 2" key="1">
    <citation type="journal article" date="2024" name="IMA Fungus">
        <title>Apiospora arundinis, a panoply of carbohydrate-active enzymes and secondary metabolites.</title>
        <authorList>
            <person name="Sorensen T."/>
            <person name="Petersen C."/>
            <person name="Muurmann A.T."/>
            <person name="Christiansen J.V."/>
            <person name="Brundto M.L."/>
            <person name="Overgaard C.K."/>
            <person name="Boysen A.T."/>
            <person name="Wollenberg R.D."/>
            <person name="Larsen T.O."/>
            <person name="Sorensen J.L."/>
            <person name="Nielsen K.L."/>
            <person name="Sondergaard T.E."/>
        </authorList>
    </citation>
    <scope>NUCLEOTIDE SEQUENCE [LARGE SCALE GENOMIC DNA]</scope>
    <source>
        <strain evidence="1 2">AAU 773</strain>
    </source>
</reference>
<organism evidence="1 2">
    <name type="scientific">Apiospora arundinis</name>
    <dbReference type="NCBI Taxonomy" id="335852"/>
    <lineage>
        <taxon>Eukaryota</taxon>
        <taxon>Fungi</taxon>
        <taxon>Dikarya</taxon>
        <taxon>Ascomycota</taxon>
        <taxon>Pezizomycotina</taxon>
        <taxon>Sordariomycetes</taxon>
        <taxon>Xylariomycetidae</taxon>
        <taxon>Amphisphaeriales</taxon>
        <taxon>Apiosporaceae</taxon>
        <taxon>Apiospora</taxon>
    </lineage>
</organism>
<dbReference type="EMBL" id="JAPCWZ010000005">
    <property type="protein sequence ID" value="KAK8862847.1"/>
    <property type="molecule type" value="Genomic_DNA"/>
</dbReference>
<evidence type="ECO:0000313" key="2">
    <source>
        <dbReference type="Proteomes" id="UP001390339"/>
    </source>
</evidence>
<protein>
    <submittedName>
        <fullName evidence="1">Uncharacterized protein</fullName>
    </submittedName>
</protein>
<accession>A0ABR2IH03</accession>
<name>A0ABR2IH03_9PEZI</name>
<comment type="caution">
    <text evidence="1">The sequence shown here is derived from an EMBL/GenBank/DDBJ whole genome shotgun (WGS) entry which is preliminary data.</text>
</comment>
<sequence>MAGRESFTRREVPTVLFNNPPLLLVAPAKYDRPLSSTKPEHQDSVSPASVKRAHQYDWARNLKAALARANDAKIEEILPVEVGRVVEGNKITSLYNLDRHGSQHFVAFDGNDVLARVPQIWMKDTIVVELAALHIGLENLRSHPDDTELETHFQQIKGGDWAIHVYPKGGSNAKKAKF</sequence>
<dbReference type="Proteomes" id="UP001390339">
    <property type="component" value="Unassembled WGS sequence"/>
</dbReference>
<proteinExistence type="predicted"/>
<gene>
    <name evidence="1" type="ORF">PGQ11_009082</name>
</gene>